<sequence>MVEGYFSFDDFGEHLLFSSNSDFVEFKLEHSIAVIFKKSNVSQAISACNSKLIKLSGVGKKLTEFEGYIPNKNVGSSFLLLVENFESSKCNNTERGQP</sequence>
<proteinExistence type="predicted"/>
<reference evidence="1 2" key="1">
    <citation type="submission" date="2024-06" db="EMBL/GenBank/DDBJ databases">
        <authorList>
            <person name="Li F."/>
        </authorList>
    </citation>
    <scope>NUCLEOTIDE SEQUENCE [LARGE SCALE GENOMIC DNA]</scope>
    <source>
        <strain evidence="1 2">GXAS 311</strain>
    </source>
</reference>
<dbReference type="Proteomes" id="UP001548189">
    <property type="component" value="Unassembled WGS sequence"/>
</dbReference>
<comment type="caution">
    <text evidence="1">The sequence shown here is derived from an EMBL/GenBank/DDBJ whole genome shotgun (WGS) entry which is preliminary data.</text>
</comment>
<keyword evidence="2" id="KW-1185">Reference proteome</keyword>
<dbReference type="EMBL" id="JBEVCJ010000104">
    <property type="protein sequence ID" value="MET1257559.1"/>
    <property type="molecule type" value="Genomic_DNA"/>
</dbReference>
<evidence type="ECO:0000313" key="2">
    <source>
        <dbReference type="Proteomes" id="UP001548189"/>
    </source>
</evidence>
<name>A0ABV2C058_9GAMM</name>
<organism evidence="1 2">
    <name type="scientific">Aliikangiella maris</name>
    <dbReference type="NCBI Taxonomy" id="3162458"/>
    <lineage>
        <taxon>Bacteria</taxon>
        <taxon>Pseudomonadati</taxon>
        <taxon>Pseudomonadota</taxon>
        <taxon>Gammaproteobacteria</taxon>
        <taxon>Oceanospirillales</taxon>
        <taxon>Pleioneaceae</taxon>
        <taxon>Aliikangiella</taxon>
    </lineage>
</organism>
<gene>
    <name evidence="1" type="ORF">ABVT43_20680</name>
</gene>
<accession>A0ABV2C058</accession>
<evidence type="ECO:0000313" key="1">
    <source>
        <dbReference type="EMBL" id="MET1257559.1"/>
    </source>
</evidence>
<protein>
    <submittedName>
        <fullName evidence="1">Uncharacterized protein</fullName>
    </submittedName>
</protein>